<dbReference type="InterPro" id="IPR019600">
    <property type="entry name" value="Hemin_uptake_protein_HemP"/>
</dbReference>
<evidence type="ECO:0000313" key="2">
    <source>
        <dbReference type="Proteomes" id="UP000272908"/>
    </source>
</evidence>
<dbReference type="Pfam" id="PF10636">
    <property type="entry name" value="hemP"/>
    <property type="match status" value="1"/>
</dbReference>
<dbReference type="Proteomes" id="UP000272908">
    <property type="component" value="Unassembled WGS sequence"/>
</dbReference>
<organism evidence="1 2">
    <name type="scientific">Roseinatronobacter ekhonensis</name>
    <dbReference type="NCBI Taxonomy" id="254356"/>
    <lineage>
        <taxon>Bacteria</taxon>
        <taxon>Pseudomonadati</taxon>
        <taxon>Pseudomonadota</taxon>
        <taxon>Alphaproteobacteria</taxon>
        <taxon>Rhodobacterales</taxon>
        <taxon>Paracoccaceae</taxon>
        <taxon>Roseinatronobacter</taxon>
    </lineage>
</organism>
<dbReference type="EMBL" id="UIHC01000005">
    <property type="protein sequence ID" value="SUZ31053.1"/>
    <property type="molecule type" value="Genomic_DNA"/>
</dbReference>
<accession>A0A3B0M5L2</accession>
<evidence type="ECO:0008006" key="3">
    <source>
        <dbReference type="Google" id="ProtNLM"/>
    </source>
</evidence>
<reference evidence="2" key="1">
    <citation type="submission" date="2018-08" db="EMBL/GenBank/DDBJ databases">
        <authorList>
            <person name="Rodrigo-Torres L."/>
            <person name="Arahal R. D."/>
            <person name="Lucena T."/>
        </authorList>
    </citation>
    <scope>NUCLEOTIDE SEQUENCE [LARGE SCALE GENOMIC DNA]</scope>
    <source>
        <strain evidence="2">CECT 7235</strain>
    </source>
</reference>
<name>A0A3B0M5L2_9RHOB</name>
<evidence type="ECO:0000313" key="1">
    <source>
        <dbReference type="EMBL" id="SUZ31053.1"/>
    </source>
</evidence>
<dbReference type="AlphaFoldDB" id="A0A3B0M5L2"/>
<sequence length="82" mass="8994">MTARPYNPISQSGRYVRTVLAPAHPIGCGMVKDETPTSGEMQPVPLHHAEALTLQGNTAQILLDGQVYTLRITRARKLILTK</sequence>
<protein>
    <recommendedName>
        <fullName evidence="3">Hemin uptake protein HemP</fullName>
    </recommendedName>
</protein>
<keyword evidence="2" id="KW-1185">Reference proteome</keyword>
<proteinExistence type="predicted"/>
<dbReference type="Gene3D" id="2.10.70.10">
    <property type="entry name" value="Complement Module, domain 1"/>
    <property type="match status" value="1"/>
</dbReference>
<gene>
    <name evidence="1" type="ORF">ROE7235_00785</name>
</gene>